<feature type="compositionally biased region" description="Low complexity" evidence="1">
    <location>
        <begin position="54"/>
        <end position="67"/>
    </location>
</feature>
<dbReference type="PROSITE" id="PS51257">
    <property type="entry name" value="PROKAR_LIPOPROTEIN"/>
    <property type="match status" value="1"/>
</dbReference>
<feature type="chain" id="PRO_5020320590" description="Secreted protein" evidence="2">
    <location>
        <begin position="23"/>
        <end position="173"/>
    </location>
</feature>
<dbReference type="EMBL" id="CP012670">
    <property type="protein sequence ID" value="AUX20314.1"/>
    <property type="molecule type" value="Genomic_DNA"/>
</dbReference>
<name>A0A4P2PUH9_SORCE</name>
<evidence type="ECO:0008006" key="5">
    <source>
        <dbReference type="Google" id="ProtNLM"/>
    </source>
</evidence>
<reference evidence="3 4" key="1">
    <citation type="submission" date="2015-09" db="EMBL/GenBank/DDBJ databases">
        <title>Sorangium comparison.</title>
        <authorList>
            <person name="Zaburannyi N."/>
            <person name="Bunk B."/>
            <person name="Overmann J."/>
            <person name="Mueller R."/>
        </authorList>
    </citation>
    <scope>NUCLEOTIDE SEQUENCE [LARGE SCALE GENOMIC DNA]</scope>
    <source>
        <strain evidence="3 4">So ceGT47</strain>
    </source>
</reference>
<protein>
    <recommendedName>
        <fullName evidence="5">Secreted protein</fullName>
    </recommendedName>
</protein>
<feature type="region of interest" description="Disordered" evidence="1">
    <location>
        <begin position="151"/>
        <end position="173"/>
    </location>
</feature>
<feature type="signal peptide" evidence="2">
    <location>
        <begin position="1"/>
        <end position="22"/>
    </location>
</feature>
<feature type="compositionally biased region" description="Polar residues" evidence="1">
    <location>
        <begin position="24"/>
        <end position="35"/>
    </location>
</feature>
<dbReference type="RefSeq" id="WP_129345403.1">
    <property type="nucleotide sequence ID" value="NZ_CP012670.1"/>
</dbReference>
<proteinExistence type="predicted"/>
<feature type="region of interest" description="Disordered" evidence="1">
    <location>
        <begin position="24"/>
        <end position="70"/>
    </location>
</feature>
<evidence type="ECO:0000256" key="1">
    <source>
        <dbReference type="SAM" id="MobiDB-lite"/>
    </source>
</evidence>
<organism evidence="3 4">
    <name type="scientific">Sorangium cellulosum</name>
    <name type="common">Polyangium cellulosum</name>
    <dbReference type="NCBI Taxonomy" id="56"/>
    <lineage>
        <taxon>Bacteria</taxon>
        <taxon>Pseudomonadati</taxon>
        <taxon>Myxococcota</taxon>
        <taxon>Polyangia</taxon>
        <taxon>Polyangiales</taxon>
        <taxon>Polyangiaceae</taxon>
        <taxon>Sorangium</taxon>
    </lineage>
</organism>
<accession>A0A4P2PUH9</accession>
<feature type="compositionally biased region" description="Basic and acidic residues" evidence="1">
    <location>
        <begin position="152"/>
        <end position="167"/>
    </location>
</feature>
<sequence>MKVRSSLLITLCALLACGCASSSLNPPSGPESTGNAASASDGVPSPGAPPPAGAPAATPARPRGRAYPPEELRRVARIAAARCKKANTPTDSACLLTEAAAFLKFRPEDPDCRFVAGTALSVAECTDFNEGCHSVDPADLDHQLAALQNAGKECHREPTDRERDEVLKLAGAT</sequence>
<dbReference type="OrthoDB" id="5514801at2"/>
<evidence type="ECO:0000313" key="3">
    <source>
        <dbReference type="EMBL" id="AUX20314.1"/>
    </source>
</evidence>
<feature type="compositionally biased region" description="Low complexity" evidence="1">
    <location>
        <begin position="36"/>
        <end position="45"/>
    </location>
</feature>
<gene>
    <name evidence="3" type="ORF">SOCEGT47_007820</name>
</gene>
<dbReference type="AlphaFoldDB" id="A0A4P2PUH9"/>
<evidence type="ECO:0000256" key="2">
    <source>
        <dbReference type="SAM" id="SignalP"/>
    </source>
</evidence>
<dbReference type="Proteomes" id="UP000295781">
    <property type="component" value="Chromosome"/>
</dbReference>
<evidence type="ECO:0000313" key="4">
    <source>
        <dbReference type="Proteomes" id="UP000295781"/>
    </source>
</evidence>
<keyword evidence="2" id="KW-0732">Signal</keyword>